<keyword evidence="5" id="KW-0963">Cytoplasm</keyword>
<dbReference type="Gene3D" id="3.40.50.150">
    <property type="entry name" value="Vaccinia Virus protein VP39"/>
    <property type="match status" value="1"/>
</dbReference>
<sequence length="401" mass="43662">MVTSERGSAERDARLRLGRRMSATGVLAPDWRDAYEEVPRAAFLPPLMWPWDAEQRSHVPVSRSRDPATWYGYADSDAPIVTQWDDGEHTGLTPGRLATSTALGPSVVFGLLADLRLGEGVGRVLEVGTGTGWTTALLAHRLSVPAVTSFEIDESVAALARQRLRRFGLNPEVRVGDGLSGHTTQAPYDRIVSCCGLREVPYAWIEQSAPGALIVLPWGTNFCSADVLVALRVSRDGRSASGRFLRPVECTRARGQRWRGGARAEYLRETGAKAHRSSAWIGTDILDSDLLGSARFALGLRVPRCATAVAPTVQLDGSRPVWFHDTGGTGSWACLVLRPDAESTVLQYGERKLWHEVEAAYRWWQTAGRPGYGEFGLTVDAQGARAWLGDERQGWGVGGGT</sequence>
<evidence type="ECO:0000256" key="7">
    <source>
        <dbReference type="ARBA" id="ARBA00022679"/>
    </source>
</evidence>
<comment type="caution">
    <text evidence="12">The sequence shown here is derived from an EMBL/GenBank/DDBJ whole genome shotgun (WGS) entry which is preliminary data.</text>
</comment>
<evidence type="ECO:0000256" key="3">
    <source>
        <dbReference type="ARBA" id="ARBA00011890"/>
    </source>
</evidence>
<dbReference type="Pfam" id="PF01135">
    <property type="entry name" value="PCMT"/>
    <property type="match status" value="1"/>
</dbReference>
<dbReference type="EC" id="2.1.1.77" evidence="3"/>
<gene>
    <name evidence="12" type="ORF">RM574_07280</name>
</gene>
<dbReference type="GO" id="GO:0032259">
    <property type="term" value="P:methylation"/>
    <property type="evidence" value="ECO:0007669"/>
    <property type="project" value="UniProtKB-KW"/>
</dbReference>
<evidence type="ECO:0000313" key="13">
    <source>
        <dbReference type="Proteomes" id="UP001183607"/>
    </source>
</evidence>
<dbReference type="EMBL" id="JAVRER010000008">
    <property type="protein sequence ID" value="MDT0415295.1"/>
    <property type="molecule type" value="Genomic_DNA"/>
</dbReference>
<evidence type="ECO:0000256" key="9">
    <source>
        <dbReference type="ARBA" id="ARBA00030757"/>
    </source>
</evidence>
<evidence type="ECO:0000256" key="6">
    <source>
        <dbReference type="ARBA" id="ARBA00022603"/>
    </source>
</evidence>
<evidence type="ECO:0000256" key="1">
    <source>
        <dbReference type="ARBA" id="ARBA00004496"/>
    </source>
</evidence>
<dbReference type="InterPro" id="IPR029063">
    <property type="entry name" value="SAM-dependent_MTases_sf"/>
</dbReference>
<dbReference type="Proteomes" id="UP001183607">
    <property type="component" value="Unassembled WGS sequence"/>
</dbReference>
<dbReference type="SUPFAM" id="SSF53335">
    <property type="entry name" value="S-adenosyl-L-methionine-dependent methyltransferases"/>
    <property type="match status" value="1"/>
</dbReference>
<dbReference type="InterPro" id="IPR000682">
    <property type="entry name" value="PCMT"/>
</dbReference>
<evidence type="ECO:0000313" key="12">
    <source>
        <dbReference type="EMBL" id="MDT0415295.1"/>
    </source>
</evidence>
<dbReference type="GO" id="GO:0004719">
    <property type="term" value="F:protein-L-isoaspartate (D-aspartate) O-methyltransferase activity"/>
    <property type="evidence" value="ECO:0007669"/>
    <property type="project" value="UniProtKB-EC"/>
</dbReference>
<reference evidence="13" key="1">
    <citation type="submission" date="2023-07" db="EMBL/GenBank/DDBJ databases">
        <title>30 novel species of actinomycetes from the DSMZ collection.</title>
        <authorList>
            <person name="Nouioui I."/>
        </authorList>
    </citation>
    <scope>NUCLEOTIDE SEQUENCE [LARGE SCALE GENOMIC DNA]</scope>
    <source>
        <strain evidence="13">DSM 41982</strain>
    </source>
</reference>
<evidence type="ECO:0000256" key="5">
    <source>
        <dbReference type="ARBA" id="ARBA00022490"/>
    </source>
</evidence>
<proteinExistence type="inferred from homology"/>
<protein>
    <recommendedName>
        <fullName evidence="4">Protein-L-isoaspartate O-methyltransferase</fullName>
        <ecNumber evidence="3">2.1.1.77</ecNumber>
    </recommendedName>
    <alternativeName>
        <fullName evidence="11">L-isoaspartyl protein carboxyl methyltransferase</fullName>
    </alternativeName>
    <alternativeName>
        <fullName evidence="9">Protein L-isoaspartyl methyltransferase</fullName>
    </alternativeName>
    <alternativeName>
        <fullName evidence="10">Protein-beta-aspartate methyltransferase</fullName>
    </alternativeName>
</protein>
<dbReference type="GO" id="GO:0005737">
    <property type="term" value="C:cytoplasm"/>
    <property type="evidence" value="ECO:0007669"/>
    <property type="project" value="UniProtKB-SubCell"/>
</dbReference>
<dbReference type="PANTHER" id="PTHR11579">
    <property type="entry name" value="PROTEIN-L-ISOASPARTATE O-METHYLTRANSFERASE"/>
    <property type="match status" value="1"/>
</dbReference>
<keyword evidence="7" id="KW-0808">Transferase</keyword>
<dbReference type="RefSeq" id="WP_237301064.1">
    <property type="nucleotide sequence ID" value="NZ_JAVRER010000008.1"/>
</dbReference>
<comment type="similarity">
    <text evidence="2">Belongs to the methyltransferase superfamily. L-isoaspartyl/D-aspartyl protein methyltransferase family.</text>
</comment>
<evidence type="ECO:0000256" key="4">
    <source>
        <dbReference type="ARBA" id="ARBA00013346"/>
    </source>
</evidence>
<name>A0ABD5E1S7_9ACTN</name>
<dbReference type="AlphaFoldDB" id="A0ABD5E1S7"/>
<evidence type="ECO:0000256" key="11">
    <source>
        <dbReference type="ARBA" id="ARBA00031350"/>
    </source>
</evidence>
<evidence type="ECO:0000256" key="10">
    <source>
        <dbReference type="ARBA" id="ARBA00031323"/>
    </source>
</evidence>
<keyword evidence="8" id="KW-0949">S-adenosyl-L-methionine</keyword>
<accession>A0ABD5E1S7</accession>
<evidence type="ECO:0000256" key="2">
    <source>
        <dbReference type="ARBA" id="ARBA00005369"/>
    </source>
</evidence>
<dbReference type="PANTHER" id="PTHR11579:SF0">
    <property type="entry name" value="PROTEIN-L-ISOASPARTATE(D-ASPARTATE) O-METHYLTRANSFERASE"/>
    <property type="match status" value="1"/>
</dbReference>
<comment type="subcellular location">
    <subcellularLocation>
        <location evidence="1">Cytoplasm</location>
    </subcellularLocation>
</comment>
<organism evidence="12 13">
    <name type="scientific">Streptomyces evansiae</name>
    <dbReference type="NCBI Taxonomy" id="3075535"/>
    <lineage>
        <taxon>Bacteria</taxon>
        <taxon>Bacillati</taxon>
        <taxon>Actinomycetota</taxon>
        <taxon>Actinomycetes</taxon>
        <taxon>Kitasatosporales</taxon>
        <taxon>Streptomycetaceae</taxon>
        <taxon>Streptomyces</taxon>
    </lineage>
</organism>
<dbReference type="CDD" id="cd02440">
    <property type="entry name" value="AdoMet_MTases"/>
    <property type="match status" value="1"/>
</dbReference>
<keyword evidence="6 12" id="KW-0489">Methyltransferase</keyword>
<evidence type="ECO:0000256" key="8">
    <source>
        <dbReference type="ARBA" id="ARBA00022691"/>
    </source>
</evidence>